<evidence type="ECO:0000313" key="2">
    <source>
        <dbReference type="Proteomes" id="UP000605259"/>
    </source>
</evidence>
<evidence type="ECO:0000313" key="1">
    <source>
        <dbReference type="EMBL" id="GGE57742.1"/>
    </source>
</evidence>
<sequence>MIAKGKRRNKEEAPFHGEKVFFYGVNWSREDTLYMDIIMLIIMKWILSDLKVVLIILKLIFK</sequence>
<keyword evidence="2" id="KW-1185">Reference proteome</keyword>
<dbReference type="EMBL" id="BMFK01000001">
    <property type="protein sequence ID" value="GGE57742.1"/>
    <property type="molecule type" value="Genomic_DNA"/>
</dbReference>
<name>A0A917AJL4_9BACI</name>
<accession>A0A917AJL4</accession>
<reference evidence="1" key="2">
    <citation type="submission" date="2020-09" db="EMBL/GenBank/DDBJ databases">
        <authorList>
            <person name="Sun Q."/>
            <person name="Zhou Y."/>
        </authorList>
    </citation>
    <scope>NUCLEOTIDE SEQUENCE</scope>
    <source>
        <strain evidence="1">CGMCC 1.12698</strain>
    </source>
</reference>
<dbReference type="AlphaFoldDB" id="A0A917AJL4"/>
<dbReference type="Proteomes" id="UP000605259">
    <property type="component" value="Unassembled WGS sequence"/>
</dbReference>
<comment type="caution">
    <text evidence="1">The sequence shown here is derived from an EMBL/GenBank/DDBJ whole genome shotgun (WGS) entry which is preliminary data.</text>
</comment>
<organism evidence="1 2">
    <name type="scientific">Priestia taiwanensis</name>
    <dbReference type="NCBI Taxonomy" id="1347902"/>
    <lineage>
        <taxon>Bacteria</taxon>
        <taxon>Bacillati</taxon>
        <taxon>Bacillota</taxon>
        <taxon>Bacilli</taxon>
        <taxon>Bacillales</taxon>
        <taxon>Bacillaceae</taxon>
        <taxon>Priestia</taxon>
    </lineage>
</organism>
<proteinExistence type="predicted"/>
<reference evidence="1" key="1">
    <citation type="journal article" date="2014" name="Int. J. Syst. Evol. Microbiol.">
        <title>Complete genome sequence of Corynebacterium casei LMG S-19264T (=DSM 44701T), isolated from a smear-ripened cheese.</title>
        <authorList>
            <consortium name="US DOE Joint Genome Institute (JGI-PGF)"/>
            <person name="Walter F."/>
            <person name="Albersmeier A."/>
            <person name="Kalinowski J."/>
            <person name="Ruckert C."/>
        </authorList>
    </citation>
    <scope>NUCLEOTIDE SEQUENCE</scope>
    <source>
        <strain evidence="1">CGMCC 1.12698</strain>
    </source>
</reference>
<protein>
    <submittedName>
        <fullName evidence="1">Uncharacterized protein</fullName>
    </submittedName>
</protein>
<gene>
    <name evidence="1" type="ORF">GCM10007140_05140</name>
</gene>